<reference evidence="1" key="2">
    <citation type="journal article" date="2015" name="Fish Shellfish Immunol.">
        <title>Early steps in the European eel (Anguilla anguilla)-Vibrio vulnificus interaction in the gills: Role of the RtxA13 toxin.</title>
        <authorList>
            <person name="Callol A."/>
            <person name="Pajuelo D."/>
            <person name="Ebbesson L."/>
            <person name="Teles M."/>
            <person name="MacKenzie S."/>
            <person name="Amaro C."/>
        </authorList>
    </citation>
    <scope>NUCLEOTIDE SEQUENCE</scope>
</reference>
<evidence type="ECO:0000313" key="1">
    <source>
        <dbReference type="EMBL" id="JAH16900.1"/>
    </source>
</evidence>
<protein>
    <submittedName>
        <fullName evidence="1">Uncharacterized protein</fullName>
    </submittedName>
</protein>
<name>A0A0E9QKN6_ANGAN</name>
<organism evidence="1">
    <name type="scientific">Anguilla anguilla</name>
    <name type="common">European freshwater eel</name>
    <name type="synonym">Muraena anguilla</name>
    <dbReference type="NCBI Taxonomy" id="7936"/>
    <lineage>
        <taxon>Eukaryota</taxon>
        <taxon>Metazoa</taxon>
        <taxon>Chordata</taxon>
        <taxon>Craniata</taxon>
        <taxon>Vertebrata</taxon>
        <taxon>Euteleostomi</taxon>
        <taxon>Actinopterygii</taxon>
        <taxon>Neopterygii</taxon>
        <taxon>Teleostei</taxon>
        <taxon>Anguilliformes</taxon>
        <taxon>Anguillidae</taxon>
        <taxon>Anguilla</taxon>
    </lineage>
</organism>
<dbReference type="AlphaFoldDB" id="A0A0E9QKN6"/>
<dbReference type="EMBL" id="GBXM01091677">
    <property type="protein sequence ID" value="JAH16900.1"/>
    <property type="molecule type" value="Transcribed_RNA"/>
</dbReference>
<accession>A0A0E9QKN6</accession>
<proteinExistence type="predicted"/>
<sequence length="35" mass="3965">MSSIPVYGDVKYLLKVLFKSSTKWTAITLSLLITF</sequence>
<reference evidence="1" key="1">
    <citation type="submission" date="2014-11" db="EMBL/GenBank/DDBJ databases">
        <authorList>
            <person name="Amaro Gonzalez C."/>
        </authorList>
    </citation>
    <scope>NUCLEOTIDE SEQUENCE</scope>
</reference>